<dbReference type="InterPro" id="IPR057074">
    <property type="entry name" value="IR75A_N"/>
</dbReference>
<organism evidence="2 3">
    <name type="scientific">Diabrotica virgifera virgifera</name>
    <name type="common">western corn rootworm</name>
    <dbReference type="NCBI Taxonomy" id="50390"/>
    <lineage>
        <taxon>Eukaryota</taxon>
        <taxon>Metazoa</taxon>
        <taxon>Ecdysozoa</taxon>
        <taxon>Arthropoda</taxon>
        <taxon>Hexapoda</taxon>
        <taxon>Insecta</taxon>
        <taxon>Pterygota</taxon>
        <taxon>Neoptera</taxon>
        <taxon>Endopterygota</taxon>
        <taxon>Coleoptera</taxon>
        <taxon>Polyphaga</taxon>
        <taxon>Cucujiformia</taxon>
        <taxon>Chrysomeloidea</taxon>
        <taxon>Chrysomelidae</taxon>
        <taxon>Galerucinae</taxon>
        <taxon>Diabroticina</taxon>
        <taxon>Diabroticites</taxon>
        <taxon>Diabrotica</taxon>
    </lineage>
</organism>
<evidence type="ECO:0000313" key="2">
    <source>
        <dbReference type="EnsemblMetazoa" id="XP_050515098.1"/>
    </source>
</evidence>
<dbReference type="EnsemblMetazoa" id="XM_050659141.1">
    <property type="protein sequence ID" value="XP_050515098.1"/>
    <property type="gene ID" value="LOC126890283"/>
</dbReference>
<dbReference type="Pfam" id="PF24576">
    <property type="entry name" value="IR75A_N"/>
    <property type="match status" value="1"/>
</dbReference>
<protein>
    <recommendedName>
        <fullName evidence="1">Ionotropic receptor 75a N-terminal domain-containing protein</fullName>
    </recommendedName>
</protein>
<evidence type="ECO:0000259" key="1">
    <source>
        <dbReference type="Pfam" id="PF24576"/>
    </source>
</evidence>
<dbReference type="GeneID" id="126890283"/>
<name>A0ABM5KY27_DIAVI</name>
<keyword evidence="3" id="KW-1185">Reference proteome</keyword>
<sequence length="318" mass="37089">MGLYHMLTEVYSQLQNRSSKHFITTLKKKILRHLGNEVSESEGESSQKRFQLAKSLIFGNQTMAFGNINNISYIQKSLLFFHTTHKHIGVIIDGDCDENMTKHFLAECGKNYYFHVKYHWLIMTTNLLFTQYFENVELYLNSDINILYKSFENGLNIYKLEDTYNPASMKGGQLKRRNMGFYTNTVDGFKKDQESKYWLRRNLTGITLKSMLVAPFNFEGPLEEYFQNKSVNVLDLNLKNYNKFQYQIVGYCADYYNYTNKVILVKTWGYQRPDGTFDGMVGALSTREIDYGSPLILRADRARFVQYGGLTFMLSLTS</sequence>
<accession>A0ABM5KY27</accession>
<dbReference type="SUPFAM" id="SSF53850">
    <property type="entry name" value="Periplasmic binding protein-like II"/>
    <property type="match status" value="1"/>
</dbReference>
<dbReference type="Proteomes" id="UP001652700">
    <property type="component" value="Unplaced"/>
</dbReference>
<reference evidence="2" key="1">
    <citation type="submission" date="2025-05" db="UniProtKB">
        <authorList>
            <consortium name="EnsemblMetazoa"/>
        </authorList>
    </citation>
    <scope>IDENTIFICATION</scope>
</reference>
<evidence type="ECO:0000313" key="3">
    <source>
        <dbReference type="Proteomes" id="UP001652700"/>
    </source>
</evidence>
<proteinExistence type="predicted"/>
<dbReference type="Gene3D" id="3.40.190.10">
    <property type="entry name" value="Periplasmic binding protein-like II"/>
    <property type="match status" value="1"/>
</dbReference>
<dbReference type="RefSeq" id="XP_050515098.1">
    <property type="nucleotide sequence ID" value="XM_050659141.1"/>
</dbReference>
<feature type="domain" description="Ionotropic receptor 75a N-terminal" evidence="1">
    <location>
        <begin position="42"/>
        <end position="211"/>
    </location>
</feature>